<keyword evidence="8 12" id="KW-0496">Mitochondrion</keyword>
<sequence>MFRPGLTRTVKPFTQLRPLTPVRDLSLKSLKPNFSKYKLIEQPVGNIVGGPNDPTPQPEVDYFHGSYHWTYERLIAISLVPLSITPFVTNVDMPILDSLLSSFILIHSHIGFQSCIIDYIPKRVYGFWHKAAMALLTFGTAVGFYGIYTIETMDEGVTNLIKKLWTEPEPQPFYFGRRY</sequence>
<accession>A0A061ARM9</accession>
<dbReference type="GO" id="GO:0048039">
    <property type="term" value="F:ubiquinone binding"/>
    <property type="evidence" value="ECO:0007669"/>
    <property type="project" value="TreeGrafter"/>
</dbReference>
<evidence type="ECO:0000256" key="10">
    <source>
        <dbReference type="PIRSR" id="PIRSR607992-1"/>
    </source>
</evidence>
<protein>
    <recommendedName>
        <fullName evidence="12">Succinate dehydrogenase [ubiquinone] cytochrome b small subunit</fullName>
    </recommendedName>
</protein>
<dbReference type="FunFam" id="1.20.1300.10:FF:000007">
    <property type="entry name" value="Succinate dehydrogenase [ubiquinone] cytochrome b small subunit"/>
    <property type="match status" value="1"/>
</dbReference>
<dbReference type="EMBL" id="MPUK01000019">
    <property type="protein sequence ID" value="ONH64700.1"/>
    <property type="molecule type" value="Genomic_DNA"/>
</dbReference>
<evidence type="ECO:0000313" key="15">
    <source>
        <dbReference type="Proteomes" id="UP000189513"/>
    </source>
</evidence>
<dbReference type="Pfam" id="PF05328">
    <property type="entry name" value="CybS"/>
    <property type="match status" value="1"/>
</dbReference>
<comment type="similarity">
    <text evidence="2 12">Belongs to the CybS family.</text>
</comment>
<dbReference type="CDD" id="cd03496">
    <property type="entry name" value="SQR_TypeC_CybS"/>
    <property type="match status" value="1"/>
</dbReference>
<dbReference type="GO" id="GO:0098796">
    <property type="term" value="C:membrane protein complex"/>
    <property type="evidence" value="ECO:0007669"/>
    <property type="project" value="UniProtKB-ARBA"/>
</dbReference>
<dbReference type="AlphaFoldDB" id="A0A061ARM9"/>
<dbReference type="GO" id="GO:0005743">
    <property type="term" value="C:mitochondrial inner membrane"/>
    <property type="evidence" value="ECO:0007669"/>
    <property type="project" value="UniProtKB-SubCell"/>
</dbReference>
<evidence type="ECO:0000256" key="6">
    <source>
        <dbReference type="ARBA" id="ARBA00022946"/>
    </source>
</evidence>
<feature type="binding site" evidence="10">
    <location>
        <position position="119"/>
    </location>
    <ligand>
        <name>a ubiquinone</name>
        <dbReference type="ChEBI" id="CHEBI:16389"/>
        <note>ligand shared with IP/SDHB</note>
    </ligand>
</feature>
<keyword evidence="9 12" id="KW-0472">Membrane</keyword>
<proteinExistence type="inferred from homology"/>
<dbReference type="PANTHER" id="PTHR13337">
    <property type="entry name" value="SUCCINATE DEHYDROGENASE"/>
    <property type="match status" value="1"/>
</dbReference>
<comment type="subcellular location">
    <subcellularLocation>
        <location evidence="1 12">Mitochondrion inner membrane</location>
        <topology evidence="1 12">Multi-pass membrane protein</topology>
    </subcellularLocation>
</comment>
<keyword evidence="11" id="KW-0479">Metal-binding</keyword>
<evidence type="ECO:0000256" key="8">
    <source>
        <dbReference type="ARBA" id="ARBA00023128"/>
    </source>
</evidence>
<dbReference type="SUPFAM" id="SSF81343">
    <property type="entry name" value="Fumarate reductase respiratory complex transmembrane subunits"/>
    <property type="match status" value="1"/>
</dbReference>
<gene>
    <name evidence="14" type="ORF">BON22_5466</name>
    <name evidence="13" type="ORF">CYFA0S_01e19790g</name>
</gene>
<evidence type="ECO:0000256" key="9">
    <source>
        <dbReference type="ARBA" id="ARBA00023136"/>
    </source>
</evidence>
<dbReference type="OMA" id="DYIPKRK"/>
<dbReference type="EMBL" id="LK052886">
    <property type="protein sequence ID" value="CDR37975.1"/>
    <property type="molecule type" value="Genomic_DNA"/>
</dbReference>
<evidence type="ECO:0000256" key="2">
    <source>
        <dbReference type="ARBA" id="ARBA00007294"/>
    </source>
</evidence>
<evidence type="ECO:0000313" key="13">
    <source>
        <dbReference type="EMBL" id="CDR37975.1"/>
    </source>
</evidence>
<evidence type="ECO:0000256" key="4">
    <source>
        <dbReference type="ARBA" id="ARBA00022692"/>
    </source>
</evidence>
<dbReference type="VEuPathDB" id="FungiDB:BON22_5466"/>
<feature type="transmembrane region" description="Helical" evidence="12">
    <location>
        <begin position="132"/>
        <end position="150"/>
    </location>
</feature>
<dbReference type="STRING" id="36022.A0A061ARM9"/>
<reference evidence="13" key="1">
    <citation type="journal article" date="2014" name="Genome Announc.">
        <title>Genome sequence of the yeast Cyberlindnera fabianii (Hansenula fabianii).</title>
        <authorList>
            <person name="Freel K.C."/>
            <person name="Sarilar V."/>
            <person name="Neuveglise C."/>
            <person name="Devillers H."/>
            <person name="Friedrich A."/>
            <person name="Schacherer J."/>
        </authorList>
    </citation>
    <scope>NUCLEOTIDE SEQUENCE</scope>
    <source>
        <strain evidence="13">YJS4271</strain>
    </source>
</reference>
<keyword evidence="6 12" id="KW-0809">Transit peptide</keyword>
<name>A0A061ARM9_CYBFA</name>
<evidence type="ECO:0000313" key="14">
    <source>
        <dbReference type="EMBL" id="ONH64700.1"/>
    </source>
</evidence>
<dbReference type="GO" id="GO:0020037">
    <property type="term" value="F:heme binding"/>
    <property type="evidence" value="ECO:0007669"/>
    <property type="project" value="TreeGrafter"/>
</dbReference>
<dbReference type="Proteomes" id="UP000189513">
    <property type="component" value="Unassembled WGS sequence"/>
</dbReference>
<feature type="binding site" description="axial binding residue" evidence="11">
    <location>
        <position position="107"/>
    </location>
    <ligand>
        <name>heme b</name>
        <dbReference type="ChEBI" id="CHEBI:60344"/>
        <note>ligand shared with SDHC</note>
    </ligand>
    <ligandPart>
        <name>Fe</name>
        <dbReference type="ChEBI" id="CHEBI:18248"/>
    </ligandPart>
</feature>
<keyword evidence="15" id="KW-1185">Reference proteome</keyword>
<keyword evidence="14" id="KW-0830">Ubiquinone</keyword>
<evidence type="ECO:0000256" key="12">
    <source>
        <dbReference type="RuleBase" id="RU364031"/>
    </source>
</evidence>
<dbReference type="InterPro" id="IPR007992">
    <property type="entry name" value="CybS"/>
</dbReference>
<keyword evidence="4 12" id="KW-0812">Transmembrane</keyword>
<dbReference type="GO" id="GO:0006099">
    <property type="term" value="P:tricarboxylic acid cycle"/>
    <property type="evidence" value="ECO:0007669"/>
    <property type="project" value="TreeGrafter"/>
</dbReference>
<keyword evidence="3" id="KW-0813">Transport</keyword>
<evidence type="ECO:0000256" key="3">
    <source>
        <dbReference type="ARBA" id="ARBA00022448"/>
    </source>
</evidence>
<keyword evidence="5 12" id="KW-0999">Mitochondrion inner membrane</keyword>
<comment type="caution">
    <text evidence="12">Lacks conserved residue(s) required for the propagation of feature annotation.</text>
</comment>
<evidence type="ECO:0000256" key="11">
    <source>
        <dbReference type="PIRSR" id="PIRSR607992-2"/>
    </source>
</evidence>
<dbReference type="GO" id="GO:0006121">
    <property type="term" value="P:mitochondrial electron transport, succinate to ubiquinone"/>
    <property type="evidence" value="ECO:0007669"/>
    <property type="project" value="TreeGrafter"/>
</dbReference>
<evidence type="ECO:0000256" key="7">
    <source>
        <dbReference type="ARBA" id="ARBA00022989"/>
    </source>
</evidence>
<organism evidence="13">
    <name type="scientific">Cyberlindnera fabianii</name>
    <name type="common">Yeast</name>
    <name type="synonym">Hansenula fabianii</name>
    <dbReference type="NCBI Taxonomy" id="36022"/>
    <lineage>
        <taxon>Eukaryota</taxon>
        <taxon>Fungi</taxon>
        <taxon>Dikarya</taxon>
        <taxon>Ascomycota</taxon>
        <taxon>Saccharomycotina</taxon>
        <taxon>Saccharomycetes</taxon>
        <taxon>Phaffomycetales</taxon>
        <taxon>Phaffomycetaceae</taxon>
        <taxon>Cyberlindnera</taxon>
    </lineage>
</organism>
<reference evidence="14" key="3">
    <citation type="submission" date="2017-01" db="EMBL/GenBank/DDBJ databases">
        <authorList>
            <person name="Mah S.A."/>
            <person name="Swanson W.J."/>
            <person name="Moy G.W."/>
            <person name="Vacquier V.D."/>
        </authorList>
    </citation>
    <scope>NUCLEOTIDE SEQUENCE [LARGE SCALE GENOMIC DNA]</scope>
    <source>
        <strain evidence="14">65</strain>
    </source>
</reference>
<dbReference type="OrthoDB" id="18577at2759"/>
<keyword evidence="11" id="KW-0408">Iron</keyword>
<evidence type="ECO:0000256" key="5">
    <source>
        <dbReference type="ARBA" id="ARBA00022792"/>
    </source>
</evidence>
<dbReference type="Gene3D" id="1.20.1300.10">
    <property type="entry name" value="Fumarate reductase/succinate dehydrogenase, transmembrane subunit"/>
    <property type="match status" value="1"/>
</dbReference>
<dbReference type="PANTHER" id="PTHR13337:SF2">
    <property type="entry name" value="SUCCINATE DEHYDROGENASE [UBIQUINONE] CYTOCHROME B SMALL SUBUNIT, MITOCHONDRIAL"/>
    <property type="match status" value="1"/>
</dbReference>
<dbReference type="GO" id="GO:0046872">
    <property type="term" value="F:metal ion binding"/>
    <property type="evidence" value="ECO:0007669"/>
    <property type="project" value="UniProtKB-KW"/>
</dbReference>
<evidence type="ECO:0000256" key="1">
    <source>
        <dbReference type="ARBA" id="ARBA00004448"/>
    </source>
</evidence>
<reference evidence="15" key="2">
    <citation type="journal article" date="2017" name="Genome Announc.">
        <title>Genome sequences of Cyberlindnera fabianii 65, Pichia kudriavzevii 129, and Saccharomyces cerevisiae 131 isolated from fermented masau fruits in Zimbabwe.</title>
        <authorList>
            <person name="van Rijswijck I.M.H."/>
            <person name="Derks M.F.L."/>
            <person name="Abee T."/>
            <person name="de Ridder D."/>
            <person name="Smid E.J."/>
        </authorList>
    </citation>
    <scope>NUCLEOTIDE SEQUENCE [LARGE SCALE GENOMIC DNA]</scope>
    <source>
        <strain evidence="15">65</strain>
    </source>
</reference>
<dbReference type="InterPro" id="IPR034804">
    <property type="entry name" value="SQR/QFR_C/D"/>
</dbReference>
<keyword evidence="7 12" id="KW-1133">Transmembrane helix</keyword>